<evidence type="ECO:0000256" key="3">
    <source>
        <dbReference type="ARBA" id="ARBA00022553"/>
    </source>
</evidence>
<dbReference type="Proteomes" id="UP001237207">
    <property type="component" value="Unassembled WGS sequence"/>
</dbReference>
<feature type="transmembrane region" description="Helical" evidence="9">
    <location>
        <begin position="96"/>
        <end position="112"/>
    </location>
</feature>
<dbReference type="GO" id="GO:0005524">
    <property type="term" value="F:ATP binding"/>
    <property type="evidence" value="ECO:0007669"/>
    <property type="project" value="UniProtKB-KW"/>
</dbReference>
<dbReference type="EC" id="2.7.13.3" evidence="2"/>
<evidence type="ECO:0000313" key="11">
    <source>
        <dbReference type="EMBL" id="MDQ0216100.1"/>
    </source>
</evidence>
<sequence length="359" mass="41735">MRAFWAKFAVFISIWGWMIYESHFAIPLLFLCALAMGGYFYLPVMKNPLSLYIFLSLVLLCAQLVFDSTENMYSIFLITYIQILALFQLSIRSFRMYILFNLFVIFVCFFIINGWNMRGLLFALPICFLSLMLNERIMERKEQRQLYEQLLGEYRKLKRMRFESERSARLEERTKIAREIHDSVGHKLTALMMELEVLSMKMTELNLTNLKSLAKESLEETRHAVTTLRTEESEGIATVLQLIRKLESESHIMIHFTTMSGVLSAKLSNSQSIVLYRVMQEALTNAMRHAQSREVQVVLGRTAIGDIEWTVSNRIYQPRPLQFGFGLTNMRERVEEIGGSVTIYQTDTHFIASGSFPVK</sequence>
<dbReference type="Gene3D" id="3.30.565.10">
    <property type="entry name" value="Histidine kinase-like ATPase, C-terminal domain"/>
    <property type="match status" value="1"/>
</dbReference>
<evidence type="ECO:0000256" key="1">
    <source>
        <dbReference type="ARBA" id="ARBA00000085"/>
    </source>
</evidence>
<reference evidence="11" key="1">
    <citation type="submission" date="2023-07" db="EMBL/GenBank/DDBJ databases">
        <title>Genomic Encyclopedia of Type Strains, Phase IV (KMG-IV): sequencing the most valuable type-strain genomes for metagenomic binning, comparative biology and taxonomic classification.</title>
        <authorList>
            <person name="Goeker M."/>
        </authorList>
    </citation>
    <scope>NUCLEOTIDE SEQUENCE</scope>
    <source>
        <strain evidence="11">DSM 23947</strain>
    </source>
</reference>
<keyword evidence="9" id="KW-0812">Transmembrane</keyword>
<dbReference type="AlphaFoldDB" id="A0AAJ1T073"/>
<dbReference type="RefSeq" id="WP_307258095.1">
    <property type="nucleotide sequence ID" value="NZ_JAUSUC010000035.1"/>
</dbReference>
<feature type="transmembrane region" description="Helical" evidence="9">
    <location>
        <begin position="24"/>
        <end position="42"/>
    </location>
</feature>
<dbReference type="InterPro" id="IPR050482">
    <property type="entry name" value="Sensor_HK_TwoCompSys"/>
</dbReference>
<accession>A0AAJ1T073</accession>
<evidence type="ECO:0000256" key="5">
    <source>
        <dbReference type="ARBA" id="ARBA00022741"/>
    </source>
</evidence>
<evidence type="ECO:0000256" key="6">
    <source>
        <dbReference type="ARBA" id="ARBA00022777"/>
    </source>
</evidence>
<evidence type="ECO:0000256" key="4">
    <source>
        <dbReference type="ARBA" id="ARBA00022679"/>
    </source>
</evidence>
<organism evidence="11 12">
    <name type="scientific">Oikeobacillus pervagus</name>
    <dbReference type="NCBI Taxonomy" id="1325931"/>
    <lineage>
        <taxon>Bacteria</taxon>
        <taxon>Bacillati</taxon>
        <taxon>Bacillota</taxon>
        <taxon>Bacilli</taxon>
        <taxon>Bacillales</taxon>
        <taxon>Bacillaceae</taxon>
        <taxon>Oikeobacillus</taxon>
    </lineage>
</organism>
<evidence type="ECO:0000313" key="12">
    <source>
        <dbReference type="Proteomes" id="UP001237207"/>
    </source>
</evidence>
<dbReference type="Pfam" id="PF07730">
    <property type="entry name" value="HisKA_3"/>
    <property type="match status" value="1"/>
</dbReference>
<dbReference type="GO" id="GO:0000155">
    <property type="term" value="F:phosphorelay sensor kinase activity"/>
    <property type="evidence" value="ECO:0007669"/>
    <property type="project" value="InterPro"/>
</dbReference>
<feature type="transmembrane region" description="Helical" evidence="9">
    <location>
        <begin position="49"/>
        <end position="66"/>
    </location>
</feature>
<keyword evidence="4" id="KW-0808">Transferase</keyword>
<evidence type="ECO:0000256" key="9">
    <source>
        <dbReference type="SAM" id="Phobius"/>
    </source>
</evidence>
<evidence type="ECO:0000256" key="8">
    <source>
        <dbReference type="ARBA" id="ARBA00023012"/>
    </source>
</evidence>
<keyword evidence="5" id="KW-0547">Nucleotide-binding</keyword>
<dbReference type="PANTHER" id="PTHR24421">
    <property type="entry name" value="NITRATE/NITRITE SENSOR PROTEIN NARX-RELATED"/>
    <property type="match status" value="1"/>
</dbReference>
<dbReference type="EMBL" id="JAUSUC010000035">
    <property type="protein sequence ID" value="MDQ0216100.1"/>
    <property type="molecule type" value="Genomic_DNA"/>
</dbReference>
<keyword evidence="6 11" id="KW-0418">Kinase</keyword>
<dbReference type="Gene3D" id="1.20.5.1930">
    <property type="match status" value="1"/>
</dbReference>
<keyword evidence="9" id="KW-1133">Transmembrane helix</keyword>
<feature type="transmembrane region" description="Helical" evidence="9">
    <location>
        <begin position="72"/>
        <end position="89"/>
    </location>
</feature>
<dbReference type="CDD" id="cd16917">
    <property type="entry name" value="HATPase_UhpB-NarQ-NarX-like"/>
    <property type="match status" value="1"/>
</dbReference>
<dbReference type="PANTHER" id="PTHR24421:SF10">
    <property type="entry name" value="NITRATE_NITRITE SENSOR PROTEIN NARQ"/>
    <property type="match status" value="1"/>
</dbReference>
<keyword evidence="8" id="KW-0902">Two-component regulatory system</keyword>
<protein>
    <recommendedName>
        <fullName evidence="2">histidine kinase</fullName>
        <ecNumber evidence="2">2.7.13.3</ecNumber>
    </recommendedName>
</protein>
<keyword evidence="12" id="KW-1185">Reference proteome</keyword>
<proteinExistence type="predicted"/>
<evidence type="ECO:0000256" key="7">
    <source>
        <dbReference type="ARBA" id="ARBA00022840"/>
    </source>
</evidence>
<dbReference type="SUPFAM" id="SSF55874">
    <property type="entry name" value="ATPase domain of HSP90 chaperone/DNA topoisomerase II/histidine kinase"/>
    <property type="match status" value="1"/>
</dbReference>
<feature type="domain" description="Signal transduction histidine kinase subgroup 3 dimerisation and phosphoacceptor" evidence="10">
    <location>
        <begin position="172"/>
        <end position="231"/>
    </location>
</feature>
<comment type="caution">
    <text evidence="11">The sequence shown here is derived from an EMBL/GenBank/DDBJ whole genome shotgun (WGS) entry which is preliminary data.</text>
</comment>
<evidence type="ECO:0000256" key="2">
    <source>
        <dbReference type="ARBA" id="ARBA00012438"/>
    </source>
</evidence>
<dbReference type="GO" id="GO:0016020">
    <property type="term" value="C:membrane"/>
    <property type="evidence" value="ECO:0007669"/>
    <property type="project" value="InterPro"/>
</dbReference>
<dbReference type="InterPro" id="IPR011712">
    <property type="entry name" value="Sig_transdc_His_kin_sub3_dim/P"/>
</dbReference>
<dbReference type="GO" id="GO:0046983">
    <property type="term" value="F:protein dimerization activity"/>
    <property type="evidence" value="ECO:0007669"/>
    <property type="project" value="InterPro"/>
</dbReference>
<keyword evidence="3" id="KW-0597">Phosphoprotein</keyword>
<name>A0AAJ1T073_9BACI</name>
<keyword evidence="9" id="KW-0472">Membrane</keyword>
<dbReference type="InterPro" id="IPR036890">
    <property type="entry name" value="HATPase_C_sf"/>
</dbReference>
<gene>
    <name evidence="11" type="ORF">J2S13_002522</name>
</gene>
<keyword evidence="7" id="KW-0067">ATP-binding</keyword>
<comment type="catalytic activity">
    <reaction evidence="1">
        <text>ATP + protein L-histidine = ADP + protein N-phospho-L-histidine.</text>
        <dbReference type="EC" id="2.7.13.3"/>
    </reaction>
</comment>
<evidence type="ECO:0000259" key="10">
    <source>
        <dbReference type="Pfam" id="PF07730"/>
    </source>
</evidence>